<dbReference type="AlphaFoldDB" id="A0A0B2WPT5"/>
<feature type="transmembrane region" description="Helical" evidence="2">
    <location>
        <begin position="116"/>
        <end position="141"/>
    </location>
</feature>
<dbReference type="HOGENOM" id="CLU_080475_1_0_1"/>
<organism evidence="4 5">
    <name type="scientific">Metarhizium album (strain ARSEF 1941)</name>
    <dbReference type="NCBI Taxonomy" id="1081103"/>
    <lineage>
        <taxon>Eukaryota</taxon>
        <taxon>Fungi</taxon>
        <taxon>Dikarya</taxon>
        <taxon>Ascomycota</taxon>
        <taxon>Pezizomycotina</taxon>
        <taxon>Sordariomycetes</taxon>
        <taxon>Hypocreomycetidae</taxon>
        <taxon>Hypocreales</taxon>
        <taxon>Clavicipitaceae</taxon>
        <taxon>Metarhizium</taxon>
    </lineage>
</organism>
<evidence type="ECO:0000313" key="4">
    <source>
        <dbReference type="EMBL" id="KHN98056.1"/>
    </source>
</evidence>
<evidence type="ECO:0000313" key="5">
    <source>
        <dbReference type="Proteomes" id="UP000030816"/>
    </source>
</evidence>
<dbReference type="RefSeq" id="XP_040679122.1">
    <property type="nucleotide sequence ID" value="XM_040822616.1"/>
</dbReference>
<dbReference type="Proteomes" id="UP000030816">
    <property type="component" value="Unassembled WGS sequence"/>
</dbReference>
<feature type="region of interest" description="Disordered" evidence="1">
    <location>
        <begin position="1"/>
        <end position="42"/>
    </location>
</feature>
<dbReference type="EMBL" id="AZHE01000008">
    <property type="protein sequence ID" value="KHN98056.1"/>
    <property type="molecule type" value="Genomic_DNA"/>
</dbReference>
<dbReference type="Pfam" id="PF18142">
    <property type="entry name" value="SLATT_fungal"/>
    <property type="match status" value="1"/>
</dbReference>
<accession>A0A0B2WPT5</accession>
<evidence type="ECO:0000256" key="2">
    <source>
        <dbReference type="SAM" id="Phobius"/>
    </source>
</evidence>
<dbReference type="InterPro" id="IPR041622">
    <property type="entry name" value="SLATT_fungi"/>
</dbReference>
<protein>
    <recommendedName>
        <fullName evidence="3">SMODS and SLOG-associating 2TM effector domain-containing protein</fullName>
    </recommendedName>
</protein>
<sequence length="264" mass="28932">MTSHGENGVASAETPVLPAIPPSAPVQGRRHQDASAGKARDGWATPIVTTHDTNAHQTVVHHRFLSSSEWRIIANGIGGLEGEESDRAAHPSHWLWPSFGMPPGLYREVVSHKYRFYFLFHFTSVVRWMLMIAQLLIGASMTALGAMSPNSRTLITVLGAINTVVAGFLAILHNSGLPDRYRNDMAEFEEIEDDIKEVLNSGVAPADQTADQILGGFFDSFREAKSTVAVNMPANYASKQMLSRQMDTTAKKGVSKQDQDQDQD</sequence>
<reference evidence="4 5" key="1">
    <citation type="journal article" date="2014" name="Proc. Natl. Acad. Sci. U.S.A.">
        <title>Trajectory and genomic determinants of fungal-pathogen speciation and host adaptation.</title>
        <authorList>
            <person name="Hu X."/>
            <person name="Xiao G."/>
            <person name="Zheng P."/>
            <person name="Shang Y."/>
            <person name="Su Y."/>
            <person name="Zhang X."/>
            <person name="Liu X."/>
            <person name="Zhan S."/>
            <person name="St Leger R.J."/>
            <person name="Wang C."/>
        </authorList>
    </citation>
    <scope>NUCLEOTIDE SEQUENCE [LARGE SCALE GENOMIC DNA]</scope>
    <source>
        <strain evidence="4 5">ARSEF 1941</strain>
    </source>
</reference>
<dbReference type="PANTHER" id="PTHR38793:SF1">
    <property type="entry name" value="SMODS AND SLOG-ASSOCIATING 2TM EFFECTOR DOMAIN-CONTAINING PROTEIN"/>
    <property type="match status" value="1"/>
</dbReference>
<dbReference type="GeneID" id="63738272"/>
<proteinExistence type="predicted"/>
<dbReference type="NCBIfam" id="NF033635">
    <property type="entry name" value="SLATT_fungal"/>
    <property type="match status" value="1"/>
</dbReference>
<keyword evidence="5" id="KW-1185">Reference proteome</keyword>
<keyword evidence="2" id="KW-1133">Transmembrane helix</keyword>
<comment type="caution">
    <text evidence="4">The sequence shown here is derived from an EMBL/GenBank/DDBJ whole genome shotgun (WGS) entry which is preliminary data.</text>
</comment>
<name>A0A0B2WPT5_METAS</name>
<evidence type="ECO:0000259" key="3">
    <source>
        <dbReference type="Pfam" id="PF18142"/>
    </source>
</evidence>
<feature type="region of interest" description="Disordered" evidence="1">
    <location>
        <begin position="241"/>
        <end position="264"/>
    </location>
</feature>
<dbReference type="OrthoDB" id="5398270at2759"/>
<feature type="domain" description="SMODS and SLOG-associating 2TM effector" evidence="3">
    <location>
        <begin position="109"/>
        <end position="226"/>
    </location>
</feature>
<keyword evidence="2" id="KW-0472">Membrane</keyword>
<keyword evidence="2" id="KW-0812">Transmembrane</keyword>
<dbReference type="PANTHER" id="PTHR38793">
    <property type="entry name" value="SLATT_FUNGAL DOMAIN-CONTAINING PROTEIN-RELATED"/>
    <property type="match status" value="1"/>
</dbReference>
<gene>
    <name evidence="4" type="ORF">MAM_03817</name>
</gene>
<feature type="compositionally biased region" description="Basic and acidic residues" evidence="1">
    <location>
        <begin position="255"/>
        <end position="264"/>
    </location>
</feature>
<feature type="transmembrane region" description="Helical" evidence="2">
    <location>
        <begin position="153"/>
        <end position="172"/>
    </location>
</feature>
<evidence type="ECO:0000256" key="1">
    <source>
        <dbReference type="SAM" id="MobiDB-lite"/>
    </source>
</evidence>
<feature type="compositionally biased region" description="Basic and acidic residues" evidence="1">
    <location>
        <begin position="30"/>
        <end position="41"/>
    </location>
</feature>